<sequence length="66" mass="7481">MAFFYLLLGYLSHDPEEQRAIFLKAGLSRQVDQTARKNGEEVKKWVFPLGFIKSKPKVSPKGTLAV</sequence>
<comment type="caution">
    <text evidence="1">The sequence shown here is derived from an EMBL/GenBank/DDBJ whole genome shotgun (WGS) entry which is preliminary data.</text>
</comment>
<accession>A0A9P7KFV4</accession>
<dbReference type="AlphaFoldDB" id="A0A9P7KFV4"/>
<reference evidence="1" key="1">
    <citation type="submission" date="2020-07" db="EMBL/GenBank/DDBJ databases">
        <authorList>
            <person name="Nieuwenhuis M."/>
            <person name="Van De Peppel L.J.J."/>
        </authorList>
    </citation>
    <scope>NUCLEOTIDE SEQUENCE</scope>
    <source>
        <strain evidence="1">AP01</strain>
        <tissue evidence="1">Mycelium</tissue>
    </source>
</reference>
<organism evidence="1 2">
    <name type="scientific">Asterophora parasitica</name>
    <dbReference type="NCBI Taxonomy" id="117018"/>
    <lineage>
        <taxon>Eukaryota</taxon>
        <taxon>Fungi</taxon>
        <taxon>Dikarya</taxon>
        <taxon>Basidiomycota</taxon>
        <taxon>Agaricomycotina</taxon>
        <taxon>Agaricomycetes</taxon>
        <taxon>Agaricomycetidae</taxon>
        <taxon>Agaricales</taxon>
        <taxon>Tricholomatineae</taxon>
        <taxon>Lyophyllaceae</taxon>
        <taxon>Asterophora</taxon>
    </lineage>
</organism>
<dbReference type="Proteomes" id="UP000775547">
    <property type="component" value="Unassembled WGS sequence"/>
</dbReference>
<dbReference type="OrthoDB" id="5348404at2759"/>
<protein>
    <submittedName>
        <fullName evidence="1">Uncharacterized protein</fullName>
    </submittedName>
</protein>
<evidence type="ECO:0000313" key="1">
    <source>
        <dbReference type="EMBL" id="KAG5646231.1"/>
    </source>
</evidence>
<keyword evidence="2" id="KW-1185">Reference proteome</keyword>
<reference evidence="1" key="2">
    <citation type="submission" date="2021-10" db="EMBL/GenBank/DDBJ databases">
        <title>Phylogenomics reveals ancestral predisposition of the termite-cultivated fungus Termitomyces towards a domesticated lifestyle.</title>
        <authorList>
            <person name="Auxier B."/>
            <person name="Grum-Grzhimaylo A."/>
            <person name="Cardenas M.E."/>
            <person name="Lodge J.D."/>
            <person name="Laessoe T."/>
            <person name="Pedersen O."/>
            <person name="Smith M.E."/>
            <person name="Kuyper T.W."/>
            <person name="Franco-Molano E.A."/>
            <person name="Baroni T.J."/>
            <person name="Aanen D.K."/>
        </authorList>
    </citation>
    <scope>NUCLEOTIDE SEQUENCE</scope>
    <source>
        <strain evidence="1">AP01</strain>
        <tissue evidence="1">Mycelium</tissue>
    </source>
</reference>
<evidence type="ECO:0000313" key="2">
    <source>
        <dbReference type="Proteomes" id="UP000775547"/>
    </source>
</evidence>
<dbReference type="EMBL" id="JABCKV010000024">
    <property type="protein sequence ID" value="KAG5646231.1"/>
    <property type="molecule type" value="Genomic_DNA"/>
</dbReference>
<proteinExistence type="predicted"/>
<gene>
    <name evidence="1" type="ORF">DXG03_004058</name>
</gene>
<name>A0A9P7KFV4_9AGAR</name>